<gene>
    <name evidence="2" type="ORF">OA50_01666</name>
</gene>
<comment type="caution">
    <text evidence="2">The sequence shown here is derived from an EMBL/GenBank/DDBJ whole genome shotgun (WGS) entry which is preliminary data.</text>
</comment>
<sequence>MSDLTVKLVNLGLPKTGTTTLAHALNEGGWRAADHKVRRVHCRTPGLGGTSIARQLYNGYFETGDPFAHLDGLYDALTEISMLNPSASLWPQCDYAMIKAMRLARPDMLFVATWRPSAEISDSMRRWGNLGQDRLPGGAIPGLPQGYGANDDQRIRWIEGHYAMLRDLFGEDPRFLELPVGAADARQRLSAHLRTDLPWWGRLNKNPETGTTGKKTKAGTARGAA</sequence>
<evidence type="ECO:0008006" key="4">
    <source>
        <dbReference type="Google" id="ProtNLM"/>
    </source>
</evidence>
<organism evidence="2 3">
    <name type="scientific">Mameliella alba</name>
    <dbReference type="NCBI Taxonomy" id="561184"/>
    <lineage>
        <taxon>Bacteria</taxon>
        <taxon>Pseudomonadati</taxon>
        <taxon>Pseudomonadota</taxon>
        <taxon>Alphaproteobacteria</taxon>
        <taxon>Rhodobacterales</taxon>
        <taxon>Roseobacteraceae</taxon>
        <taxon>Mameliella</taxon>
    </lineage>
</organism>
<dbReference type="Proteomes" id="UP000030960">
    <property type="component" value="Unassembled WGS sequence"/>
</dbReference>
<feature type="compositionally biased region" description="Low complexity" evidence="1">
    <location>
        <begin position="209"/>
        <end position="225"/>
    </location>
</feature>
<reference evidence="2 3" key="1">
    <citation type="submission" date="2014-10" db="EMBL/GenBank/DDBJ databases">
        <title>Genome sequence of Ponticoccus sp. strain UMTAT08 isolated from clonal culture of toxic dinoflagellate Alexandrium tamiyavanichii.</title>
        <authorList>
            <person name="Gan H.Y."/>
            <person name="Muhd D.-D."/>
            <person name="Mohd Noor M.E."/>
            <person name="Yeong Y.S."/>
            <person name="Usup G."/>
        </authorList>
    </citation>
    <scope>NUCLEOTIDE SEQUENCE [LARGE SCALE GENOMIC DNA]</scope>
    <source>
        <strain evidence="2 3">UMTAT08</strain>
    </source>
</reference>
<name>A0A0B3S3V0_9RHOB</name>
<dbReference type="Gene3D" id="3.40.50.300">
    <property type="entry name" value="P-loop containing nucleotide triphosphate hydrolases"/>
    <property type="match status" value="1"/>
</dbReference>
<evidence type="ECO:0000256" key="1">
    <source>
        <dbReference type="SAM" id="MobiDB-lite"/>
    </source>
</evidence>
<dbReference type="SUPFAM" id="SSF52540">
    <property type="entry name" value="P-loop containing nucleoside triphosphate hydrolases"/>
    <property type="match status" value="1"/>
</dbReference>
<dbReference type="InterPro" id="IPR027417">
    <property type="entry name" value="P-loop_NTPase"/>
</dbReference>
<proteinExistence type="predicted"/>
<evidence type="ECO:0000313" key="3">
    <source>
        <dbReference type="Proteomes" id="UP000030960"/>
    </source>
</evidence>
<protein>
    <recommendedName>
        <fullName evidence="4">Sulfotransferase family protein</fullName>
    </recommendedName>
</protein>
<keyword evidence="3" id="KW-1185">Reference proteome</keyword>
<accession>A0A0B3S3V0</accession>
<dbReference type="EMBL" id="JSUQ01000006">
    <property type="protein sequence ID" value="KHQ53678.1"/>
    <property type="molecule type" value="Genomic_DNA"/>
</dbReference>
<dbReference type="AlphaFoldDB" id="A0A0B3S3V0"/>
<feature type="region of interest" description="Disordered" evidence="1">
    <location>
        <begin position="203"/>
        <end position="225"/>
    </location>
</feature>
<dbReference type="RefSeq" id="WP_223306174.1">
    <property type="nucleotide sequence ID" value="NZ_JSUQ01000006.1"/>
</dbReference>
<dbReference type="PATRIC" id="fig|1515334.3.peg.1672"/>
<dbReference type="STRING" id="561184.SAMN05216376_101188"/>
<evidence type="ECO:0000313" key="2">
    <source>
        <dbReference type="EMBL" id="KHQ53678.1"/>
    </source>
</evidence>